<dbReference type="AlphaFoldDB" id="A0A9D1SKP4"/>
<dbReference type="Gene3D" id="3.30.750.70">
    <property type="entry name" value="4-hydroxybutyrate coenzyme like domains"/>
    <property type="match status" value="1"/>
</dbReference>
<dbReference type="FunFam" id="3.40.1080.20:FF:000001">
    <property type="entry name" value="Acetyl-CoA hydrolase Ach1"/>
    <property type="match status" value="1"/>
</dbReference>
<accession>A0A9D1SKP4</accession>
<dbReference type="GO" id="GO:0003986">
    <property type="term" value="F:acetyl-CoA hydrolase activity"/>
    <property type="evidence" value="ECO:0007669"/>
    <property type="project" value="TreeGrafter"/>
</dbReference>
<dbReference type="InterPro" id="IPR017821">
    <property type="entry name" value="Succinate_CoA_transferase"/>
</dbReference>
<dbReference type="InterPro" id="IPR038460">
    <property type="entry name" value="AcetylCoA_hyd_C_sf"/>
</dbReference>
<comment type="caution">
    <text evidence="6">The sequence shown here is derived from an EMBL/GenBank/DDBJ whole genome shotgun (WGS) entry which is preliminary data.</text>
</comment>
<dbReference type="InterPro" id="IPR037171">
    <property type="entry name" value="NagB/RpiA_transferase-like"/>
</dbReference>
<dbReference type="InterPro" id="IPR003702">
    <property type="entry name" value="ActCoA_hydro_N"/>
</dbReference>
<feature type="binding site" evidence="3">
    <location>
        <begin position="272"/>
        <end position="276"/>
    </location>
    <ligand>
        <name>CoA</name>
        <dbReference type="ChEBI" id="CHEBI:57287"/>
    </ligand>
</feature>
<comment type="similarity">
    <text evidence="1">Belongs to the acetyl-CoA hydrolase/transferase family.</text>
</comment>
<dbReference type="NCBIfam" id="TIGR03458">
    <property type="entry name" value="YgfH_subfam"/>
    <property type="match status" value="1"/>
</dbReference>
<reference evidence="6" key="1">
    <citation type="submission" date="2020-10" db="EMBL/GenBank/DDBJ databases">
        <authorList>
            <person name="Gilroy R."/>
        </authorList>
    </citation>
    <scope>NUCLEOTIDE SEQUENCE</scope>
    <source>
        <strain evidence="6">CHK160-1198</strain>
    </source>
</reference>
<dbReference type="GO" id="GO:0006084">
    <property type="term" value="P:acetyl-CoA metabolic process"/>
    <property type="evidence" value="ECO:0007669"/>
    <property type="project" value="InterPro"/>
</dbReference>
<feature type="domain" description="Acetyl-CoA hydrolase/transferase C-terminal" evidence="5">
    <location>
        <begin position="328"/>
        <end position="472"/>
    </location>
</feature>
<evidence type="ECO:0000313" key="7">
    <source>
        <dbReference type="Proteomes" id="UP000824099"/>
    </source>
</evidence>
<evidence type="ECO:0000256" key="3">
    <source>
        <dbReference type="PIRSR" id="PIRSR617821-2"/>
    </source>
</evidence>
<evidence type="ECO:0000256" key="1">
    <source>
        <dbReference type="ARBA" id="ARBA00009632"/>
    </source>
</evidence>
<protein>
    <submittedName>
        <fullName evidence="6">Acetyl-CoA hydrolase/transferase family protein</fullName>
    </submittedName>
</protein>
<evidence type="ECO:0000259" key="5">
    <source>
        <dbReference type="Pfam" id="PF13336"/>
    </source>
</evidence>
<evidence type="ECO:0000259" key="4">
    <source>
        <dbReference type="Pfam" id="PF02550"/>
    </source>
</evidence>
<evidence type="ECO:0000313" key="6">
    <source>
        <dbReference type="EMBL" id="HIU64024.1"/>
    </source>
</evidence>
<dbReference type="GO" id="GO:0006083">
    <property type="term" value="P:acetate metabolic process"/>
    <property type="evidence" value="ECO:0007669"/>
    <property type="project" value="InterPro"/>
</dbReference>
<gene>
    <name evidence="6" type="ORF">IAB06_03145</name>
</gene>
<organism evidence="6 7">
    <name type="scientific">Candidatus Avacidaminococcus intestinavium</name>
    <dbReference type="NCBI Taxonomy" id="2840684"/>
    <lineage>
        <taxon>Bacteria</taxon>
        <taxon>Bacillati</taxon>
        <taxon>Bacillota</taxon>
        <taxon>Negativicutes</taxon>
        <taxon>Acidaminococcales</taxon>
        <taxon>Acidaminococcaceae</taxon>
        <taxon>Acidaminococcaceae incertae sedis</taxon>
        <taxon>Candidatus Avacidaminococcus</taxon>
    </lineage>
</organism>
<dbReference type="Pfam" id="PF02550">
    <property type="entry name" value="AcetylCoA_hydro"/>
    <property type="match status" value="1"/>
</dbReference>
<dbReference type="PANTHER" id="PTHR43609">
    <property type="entry name" value="ACETYL-COA HYDROLASE"/>
    <property type="match status" value="1"/>
</dbReference>
<dbReference type="GO" id="GO:0008775">
    <property type="term" value="F:acetate CoA-transferase activity"/>
    <property type="evidence" value="ECO:0007669"/>
    <property type="project" value="InterPro"/>
</dbReference>
<reference evidence="6" key="2">
    <citation type="journal article" date="2021" name="PeerJ">
        <title>Extensive microbial diversity within the chicken gut microbiome revealed by metagenomics and culture.</title>
        <authorList>
            <person name="Gilroy R."/>
            <person name="Ravi A."/>
            <person name="Getino M."/>
            <person name="Pursley I."/>
            <person name="Horton D.L."/>
            <person name="Alikhan N.F."/>
            <person name="Baker D."/>
            <person name="Gharbi K."/>
            <person name="Hall N."/>
            <person name="Watson M."/>
            <person name="Adriaenssens E.M."/>
            <person name="Foster-Nyarko E."/>
            <person name="Jarju S."/>
            <person name="Secka A."/>
            <person name="Antonio M."/>
            <person name="Oren A."/>
            <person name="Chaudhuri R.R."/>
            <person name="La Ragione R."/>
            <person name="Hildebrand F."/>
            <person name="Pallen M.J."/>
        </authorList>
    </citation>
    <scope>NUCLEOTIDE SEQUENCE</scope>
    <source>
        <strain evidence="6">CHK160-1198</strain>
    </source>
</reference>
<sequence length="507" mass="55061">MIDIKSRVRCEAAQAKITTAEAAAALIKNGMNLGVSGFTPSGYPKAVPLALAERAKTDPLKVNIWTGASVGPEIDSVLTEAGVMDRRLPYQTNNDLRKAINNGSVQYTDMHLSHVAQMARYGYMYGGGNVDIAIIEACAISDIGDGKVGIVPTTSMGNSSTWVQCAKQVIVEVNVTQPEALEGMHDSYVPLDPPHRLPIPLVKPEDRIGTPYIPCELSKLVAVVPCDITDKVRPLGDIDEDSRKMGENLVAFFKDEVAAGRMPENLLPLQSGVGSVANALINGLVESDFKDLSVYTEVIQDGMFDLIDAGKLHICSGTSLTPSPECLKRFYDNVETYKKYIVLRPQEISNNPELARRLGVIAMNTAIEVDIYGNINSTHICGTKLMNGIGGSGDYARNGSLTVFFTTSLAKGGAISSVVPFCSHIDHTEHDVDVIVSERGVADLRGLTPKERAVVIIDKIANPKYQPLLRDYFERACKECNNSQTPHILSEAFSFHERFGKTGTMEK</sequence>
<dbReference type="Gene3D" id="3.40.1080.20">
    <property type="entry name" value="Acetyl-CoA hydrolase/transferase C-terminal domain"/>
    <property type="match status" value="1"/>
</dbReference>
<dbReference type="EMBL" id="DVNI01000043">
    <property type="protein sequence ID" value="HIU64024.1"/>
    <property type="molecule type" value="Genomic_DNA"/>
</dbReference>
<feature type="binding site" evidence="3">
    <location>
        <position position="411"/>
    </location>
    <ligand>
        <name>CoA</name>
        <dbReference type="ChEBI" id="CHEBI:57287"/>
    </ligand>
</feature>
<dbReference type="InterPro" id="IPR026888">
    <property type="entry name" value="AcetylCoA_hyd_C"/>
</dbReference>
<feature type="binding site" evidence="3">
    <location>
        <position position="391"/>
    </location>
    <ligand>
        <name>CoA</name>
        <dbReference type="ChEBI" id="CHEBI:57287"/>
    </ligand>
</feature>
<proteinExistence type="inferred from homology"/>
<evidence type="ECO:0000256" key="2">
    <source>
        <dbReference type="PIRSR" id="PIRSR617821-1"/>
    </source>
</evidence>
<dbReference type="Gene3D" id="3.40.1080.10">
    <property type="entry name" value="Glutaconate Coenzyme A-transferase"/>
    <property type="match status" value="1"/>
</dbReference>
<dbReference type="SUPFAM" id="SSF100950">
    <property type="entry name" value="NagB/RpiA/CoA transferase-like"/>
    <property type="match status" value="2"/>
</dbReference>
<dbReference type="Proteomes" id="UP000824099">
    <property type="component" value="Unassembled WGS sequence"/>
</dbReference>
<dbReference type="PANTHER" id="PTHR43609:SF1">
    <property type="entry name" value="ACETYL-COA HYDROLASE"/>
    <property type="match status" value="1"/>
</dbReference>
<feature type="domain" description="Acetyl-CoA hydrolase/transferase N-terminal" evidence="4">
    <location>
        <begin position="16"/>
        <end position="225"/>
    </location>
</feature>
<feature type="active site" description="5-glutamyl coenzyme A thioester intermediate" evidence="2">
    <location>
        <position position="297"/>
    </location>
</feature>
<keyword evidence="6" id="KW-0378">Hydrolase</keyword>
<feature type="binding site" evidence="3">
    <location>
        <position position="367"/>
    </location>
    <ligand>
        <name>CoA</name>
        <dbReference type="ChEBI" id="CHEBI:57287"/>
    </ligand>
</feature>
<dbReference type="Pfam" id="PF13336">
    <property type="entry name" value="AcetylCoA_hyd_C"/>
    <property type="match status" value="1"/>
</dbReference>
<dbReference type="InterPro" id="IPR046433">
    <property type="entry name" value="ActCoA_hydro"/>
</dbReference>
<name>A0A9D1SKP4_9FIRM</name>
<feature type="binding site" evidence="3">
    <location>
        <position position="387"/>
    </location>
    <ligand>
        <name>CoA</name>
        <dbReference type="ChEBI" id="CHEBI:57287"/>
    </ligand>
</feature>